<dbReference type="Proteomes" id="UP000434957">
    <property type="component" value="Unassembled WGS sequence"/>
</dbReference>
<name>A0A6A4FJD1_9STRA</name>
<proteinExistence type="predicted"/>
<feature type="region of interest" description="Disordered" evidence="1">
    <location>
        <begin position="28"/>
        <end position="66"/>
    </location>
</feature>
<evidence type="ECO:0000256" key="1">
    <source>
        <dbReference type="SAM" id="MobiDB-lite"/>
    </source>
</evidence>
<gene>
    <name evidence="2" type="ORF">PR003_g9015</name>
</gene>
<protein>
    <submittedName>
        <fullName evidence="2">Uncharacterized protein</fullName>
    </submittedName>
</protein>
<keyword evidence="3" id="KW-1185">Reference proteome</keyword>
<accession>A0A6A4FJD1</accession>
<dbReference type="AlphaFoldDB" id="A0A6A4FJD1"/>
<feature type="region of interest" description="Disordered" evidence="1">
    <location>
        <begin position="83"/>
        <end position="123"/>
    </location>
</feature>
<sequence length="165" mass="18246">MASPRIDAVDVTSHDFRVASWEELEQGPLPSLSTLSPSSSQPSSPVVSSAPRVDPSSSPPGIVAPAAPAKSLGELLMEIFEGDSDVESDSNQIQRRRLRRGDETSHWHPPLSEPPARHPVYNHKNHYDPTVPWDYSAEADISRLLDVQGDQPHRCFLVQWKGRPL</sequence>
<feature type="compositionally biased region" description="Low complexity" evidence="1">
    <location>
        <begin position="28"/>
        <end position="60"/>
    </location>
</feature>
<organism evidence="2 3">
    <name type="scientific">Phytophthora rubi</name>
    <dbReference type="NCBI Taxonomy" id="129364"/>
    <lineage>
        <taxon>Eukaryota</taxon>
        <taxon>Sar</taxon>
        <taxon>Stramenopiles</taxon>
        <taxon>Oomycota</taxon>
        <taxon>Peronosporomycetes</taxon>
        <taxon>Peronosporales</taxon>
        <taxon>Peronosporaceae</taxon>
        <taxon>Phytophthora</taxon>
    </lineage>
</organism>
<evidence type="ECO:0000313" key="2">
    <source>
        <dbReference type="EMBL" id="KAE9343384.1"/>
    </source>
</evidence>
<dbReference type="EMBL" id="QXFT01000459">
    <property type="protein sequence ID" value="KAE9343384.1"/>
    <property type="molecule type" value="Genomic_DNA"/>
</dbReference>
<comment type="caution">
    <text evidence="2">The sequence shown here is derived from an EMBL/GenBank/DDBJ whole genome shotgun (WGS) entry which is preliminary data.</text>
</comment>
<reference evidence="2 3" key="1">
    <citation type="submission" date="2018-08" db="EMBL/GenBank/DDBJ databases">
        <title>Genomic investigation of the strawberry pathogen Phytophthora fragariae indicates pathogenicity is determined by transcriptional variation in three key races.</title>
        <authorList>
            <person name="Adams T.M."/>
            <person name="Armitage A.D."/>
            <person name="Sobczyk M.K."/>
            <person name="Bates H.J."/>
            <person name="Dunwell J.M."/>
            <person name="Nellist C.F."/>
            <person name="Harrison R.J."/>
        </authorList>
    </citation>
    <scope>NUCLEOTIDE SEQUENCE [LARGE SCALE GENOMIC DNA]</scope>
    <source>
        <strain evidence="2 3">SCRP333</strain>
    </source>
</reference>
<evidence type="ECO:0000313" key="3">
    <source>
        <dbReference type="Proteomes" id="UP000434957"/>
    </source>
</evidence>